<evidence type="ECO:0000256" key="3">
    <source>
        <dbReference type="SAM" id="MobiDB-lite"/>
    </source>
</evidence>
<dbReference type="InterPro" id="IPR008978">
    <property type="entry name" value="HSP20-like_chaperone"/>
</dbReference>
<feature type="region of interest" description="Disordered" evidence="3">
    <location>
        <begin position="1"/>
        <end position="25"/>
    </location>
</feature>
<dbReference type="PROSITE" id="PS01031">
    <property type="entry name" value="SHSP"/>
    <property type="match status" value="1"/>
</dbReference>
<keyword evidence="6" id="KW-1185">Reference proteome</keyword>
<dbReference type="SUPFAM" id="SSF49764">
    <property type="entry name" value="HSP20-like chaperones"/>
    <property type="match status" value="1"/>
</dbReference>
<name>A0ABU2H5M8_9ACTN</name>
<gene>
    <name evidence="5" type="ORF">RIF23_09790</name>
</gene>
<evidence type="ECO:0000313" key="5">
    <source>
        <dbReference type="EMBL" id="MDS1270588.1"/>
    </source>
</evidence>
<evidence type="ECO:0000313" key="6">
    <source>
        <dbReference type="Proteomes" id="UP001250214"/>
    </source>
</evidence>
<dbReference type="CDD" id="cd06464">
    <property type="entry name" value="ACD_sHsps-like"/>
    <property type="match status" value="1"/>
</dbReference>
<feature type="domain" description="SHSP" evidence="4">
    <location>
        <begin position="50"/>
        <end position="158"/>
    </location>
</feature>
<dbReference type="RefSeq" id="WP_310912144.1">
    <property type="nucleotide sequence ID" value="NZ_JAVLVT010000004.1"/>
</dbReference>
<accession>A0ABU2H5M8</accession>
<dbReference type="Pfam" id="PF00011">
    <property type="entry name" value="HSP20"/>
    <property type="match status" value="1"/>
</dbReference>
<dbReference type="Gene3D" id="2.60.40.790">
    <property type="match status" value="1"/>
</dbReference>
<sequence>MALPMQRPARSSQYPRRRGSPRWDPFTDLDDLWNRMVSLIDDGGSEQGEAQARQWVPAVEAEEVEDAYLVRAELPGIRREDVDVEVQDQELLIKGEVSSEDDRPEAMRRRSGQFFYRATLPAAADASQISATLKDGVLSVRIPKGSTERSRSVEITEG</sequence>
<dbReference type="EMBL" id="JAVLVT010000004">
    <property type="protein sequence ID" value="MDS1270588.1"/>
    <property type="molecule type" value="Genomic_DNA"/>
</dbReference>
<dbReference type="Proteomes" id="UP001250214">
    <property type="component" value="Unassembled WGS sequence"/>
</dbReference>
<protein>
    <submittedName>
        <fullName evidence="5">Hsp20/alpha crystallin family protein</fullName>
    </submittedName>
</protein>
<dbReference type="InterPro" id="IPR002068">
    <property type="entry name" value="A-crystallin/Hsp20_dom"/>
</dbReference>
<dbReference type="InterPro" id="IPR031107">
    <property type="entry name" value="Small_HSP"/>
</dbReference>
<evidence type="ECO:0000259" key="4">
    <source>
        <dbReference type="PROSITE" id="PS01031"/>
    </source>
</evidence>
<reference evidence="6" key="1">
    <citation type="submission" date="2023-07" db="EMBL/GenBank/DDBJ databases">
        <title>Novel species in the genus Lipingzhangella isolated from Sambhar Salt Lake.</title>
        <authorList>
            <person name="Jiya N."/>
            <person name="Kajale S."/>
            <person name="Sharma A."/>
        </authorList>
    </citation>
    <scope>NUCLEOTIDE SEQUENCE [LARGE SCALE GENOMIC DNA]</scope>
    <source>
        <strain evidence="6">LS1_29</strain>
    </source>
</reference>
<organism evidence="5 6">
    <name type="scientific">Lipingzhangella rawalii</name>
    <dbReference type="NCBI Taxonomy" id="2055835"/>
    <lineage>
        <taxon>Bacteria</taxon>
        <taxon>Bacillati</taxon>
        <taxon>Actinomycetota</taxon>
        <taxon>Actinomycetes</taxon>
        <taxon>Streptosporangiales</taxon>
        <taxon>Nocardiopsidaceae</taxon>
        <taxon>Lipingzhangella</taxon>
    </lineage>
</organism>
<dbReference type="PANTHER" id="PTHR11527">
    <property type="entry name" value="HEAT-SHOCK PROTEIN 20 FAMILY MEMBER"/>
    <property type="match status" value="1"/>
</dbReference>
<proteinExistence type="inferred from homology"/>
<evidence type="ECO:0000256" key="1">
    <source>
        <dbReference type="PROSITE-ProRule" id="PRU00285"/>
    </source>
</evidence>
<comment type="caution">
    <text evidence="5">The sequence shown here is derived from an EMBL/GenBank/DDBJ whole genome shotgun (WGS) entry which is preliminary data.</text>
</comment>
<evidence type="ECO:0000256" key="2">
    <source>
        <dbReference type="RuleBase" id="RU003616"/>
    </source>
</evidence>
<comment type="similarity">
    <text evidence="1 2">Belongs to the small heat shock protein (HSP20) family.</text>
</comment>